<dbReference type="RefSeq" id="XP_013318492.1">
    <property type="nucleotide sequence ID" value="XM_013463038.1"/>
</dbReference>
<comment type="cofactor">
    <cofactor evidence="1">
        <name>FAD</name>
        <dbReference type="ChEBI" id="CHEBI:57692"/>
    </cofactor>
</comment>
<sequence>MVAGAILLYIDPRDSADSAALDAWQQTIRRIIQGVQNIVKYVATDEPGLGGKPYQLQYFIPVKDIGKVDKALIEVLRNDPTYPLNKSDWNVFERISYDFRQDVDGEAYPPGKQVVQVGMSPIDQPEIIKDYHNWYTQEHMPRLATVKGWRVGTRYKLLWTQGDQAEIVESFLAQHQYDETPETMGSLAPDPMPVTNRPIGTHRPIRIICIGAGYSGLMMAIIAGEKMKDHNVEFQIYDKENDLGGTWLVNRYPGCQCDIPAHNYGYSFAPNPAWKNYYATSDEIYDYMKWVAKKYDCEKYMAFRHTVTAAEWKEDDGKWEITVQNETKEFRDECDVLINAGGVLSSSLIYSTWKWPNIPGINNFKGKLLHSAEWDRSYDWTHKTIAVIGIGSSGVQILPKVAPGAKHVDFFVRSSTWIAPGPGALKPTKEEPEMDAEYNYAESELTRFAKDPEYLRRHRQALANKRIDSFKQSMSGPEAQHQTDTYFKAEMLQRLGGSPKASRIAEWLLPDFPVGCRRVTPGPGFLEALVRDNVDSWWNNIDHITETGIRCRDGSHKEVDAIFCATGFDTTFKPRFPLIGRGGVDLADKWSKDDPEAYFGITVPGFPNYFTFIGPNSPVSNGSLVQAIQMTGIYIYQCINKLQTQGIKSMEVKASVTKQYNEYLQAMLQKTVWVAPCRSWYKRGTVDGKVVALYGGSCYHFAEALRDPRWEDYELEALDSQKPWSWLGNGFTVRELDGRSIGDTQTLDFQEYWNLEVLPEIHY</sequence>
<dbReference type="GO" id="GO:0050660">
    <property type="term" value="F:flavin adenine dinucleotide binding"/>
    <property type="evidence" value="ECO:0007669"/>
    <property type="project" value="InterPro"/>
</dbReference>
<evidence type="ECO:0000256" key="4">
    <source>
        <dbReference type="ARBA" id="ARBA00022827"/>
    </source>
</evidence>
<dbReference type="GO" id="GO:0004499">
    <property type="term" value="F:N,N-dimethylaniline monooxygenase activity"/>
    <property type="evidence" value="ECO:0007669"/>
    <property type="project" value="InterPro"/>
</dbReference>
<evidence type="ECO:0000256" key="1">
    <source>
        <dbReference type="ARBA" id="ARBA00001974"/>
    </source>
</evidence>
<dbReference type="AlphaFoldDB" id="A0A0D2EQF0"/>
<proteinExistence type="inferred from homology"/>
<keyword evidence="5" id="KW-0560">Oxidoreductase</keyword>
<dbReference type="EMBL" id="KN847318">
    <property type="protein sequence ID" value="KIW57908.1"/>
    <property type="molecule type" value="Genomic_DNA"/>
</dbReference>
<dbReference type="PANTHER" id="PTHR42877:SF7">
    <property type="entry name" value="FLAVIN-BINDING MONOOXYGENASE-RELATED"/>
    <property type="match status" value="1"/>
</dbReference>
<dbReference type="GeneID" id="25324372"/>
<dbReference type="Proteomes" id="UP000054342">
    <property type="component" value="Unassembled WGS sequence"/>
</dbReference>
<dbReference type="Pfam" id="PF00743">
    <property type="entry name" value="FMO-like"/>
    <property type="match status" value="1"/>
</dbReference>
<protein>
    <recommendedName>
        <fullName evidence="8">FAD/NAD(P)-binding domain-containing protein</fullName>
    </recommendedName>
</protein>
<evidence type="ECO:0000313" key="7">
    <source>
        <dbReference type="Proteomes" id="UP000054342"/>
    </source>
</evidence>
<organism evidence="6 7">
    <name type="scientific">Exophiala xenobiotica</name>
    <dbReference type="NCBI Taxonomy" id="348802"/>
    <lineage>
        <taxon>Eukaryota</taxon>
        <taxon>Fungi</taxon>
        <taxon>Dikarya</taxon>
        <taxon>Ascomycota</taxon>
        <taxon>Pezizomycotina</taxon>
        <taxon>Eurotiomycetes</taxon>
        <taxon>Chaetothyriomycetidae</taxon>
        <taxon>Chaetothyriales</taxon>
        <taxon>Herpotrichiellaceae</taxon>
        <taxon>Exophiala</taxon>
    </lineage>
</organism>
<evidence type="ECO:0000313" key="6">
    <source>
        <dbReference type="EMBL" id="KIW57908.1"/>
    </source>
</evidence>
<dbReference type="HOGENOM" id="CLU_006937_6_3_1"/>
<dbReference type="InterPro" id="IPR020946">
    <property type="entry name" value="Flavin_mOase-like"/>
</dbReference>
<dbReference type="Gene3D" id="3.50.50.60">
    <property type="entry name" value="FAD/NAD(P)-binding domain"/>
    <property type="match status" value="2"/>
</dbReference>
<evidence type="ECO:0000256" key="2">
    <source>
        <dbReference type="ARBA" id="ARBA00010139"/>
    </source>
</evidence>
<dbReference type="InterPro" id="IPR051209">
    <property type="entry name" value="FAD-bind_Monooxygenase_sf"/>
</dbReference>
<evidence type="ECO:0000256" key="5">
    <source>
        <dbReference type="ARBA" id="ARBA00023002"/>
    </source>
</evidence>
<dbReference type="SUPFAM" id="SSF51905">
    <property type="entry name" value="FAD/NAD(P)-binding domain"/>
    <property type="match status" value="2"/>
</dbReference>
<accession>A0A0D2EQF0</accession>
<comment type="similarity">
    <text evidence="2">Belongs to the FAD-binding monooxygenase family.</text>
</comment>
<reference evidence="6 7" key="1">
    <citation type="submission" date="2015-01" db="EMBL/GenBank/DDBJ databases">
        <title>The Genome Sequence of Exophiala xenobiotica CBS118157.</title>
        <authorList>
            <consortium name="The Broad Institute Genomics Platform"/>
            <person name="Cuomo C."/>
            <person name="de Hoog S."/>
            <person name="Gorbushina A."/>
            <person name="Stielow B."/>
            <person name="Teixiera M."/>
            <person name="Abouelleil A."/>
            <person name="Chapman S.B."/>
            <person name="Priest M."/>
            <person name="Young S.K."/>
            <person name="Wortman J."/>
            <person name="Nusbaum C."/>
            <person name="Birren B."/>
        </authorList>
    </citation>
    <scope>NUCLEOTIDE SEQUENCE [LARGE SCALE GENOMIC DNA]</scope>
    <source>
        <strain evidence="6 7">CBS 118157</strain>
    </source>
</reference>
<evidence type="ECO:0008006" key="8">
    <source>
        <dbReference type="Google" id="ProtNLM"/>
    </source>
</evidence>
<keyword evidence="3" id="KW-0285">Flavoprotein</keyword>
<keyword evidence="4" id="KW-0274">FAD</keyword>
<evidence type="ECO:0000256" key="3">
    <source>
        <dbReference type="ARBA" id="ARBA00022630"/>
    </source>
</evidence>
<dbReference type="GO" id="GO:0050661">
    <property type="term" value="F:NADP binding"/>
    <property type="evidence" value="ECO:0007669"/>
    <property type="project" value="InterPro"/>
</dbReference>
<dbReference type="InterPro" id="IPR036188">
    <property type="entry name" value="FAD/NAD-bd_sf"/>
</dbReference>
<keyword evidence="7" id="KW-1185">Reference proteome</keyword>
<dbReference type="PANTHER" id="PTHR42877">
    <property type="entry name" value="L-ORNITHINE N(5)-MONOOXYGENASE-RELATED"/>
    <property type="match status" value="1"/>
</dbReference>
<dbReference type="OrthoDB" id="74360at2759"/>
<name>A0A0D2EQF0_9EURO</name>
<gene>
    <name evidence="6" type="ORF">PV05_02464</name>
</gene>